<dbReference type="OrthoDB" id="1726977at2759"/>
<evidence type="ECO:0000256" key="1">
    <source>
        <dbReference type="ARBA" id="ARBA00022670"/>
    </source>
</evidence>
<evidence type="ECO:0000313" key="8">
    <source>
        <dbReference type="Proteomes" id="UP000188268"/>
    </source>
</evidence>
<sequence length="1218" mass="138663">MASGSGVPMPPVFTGQNYHLWSVKMKTSLQAHELWEVVDTGRDPTPLRGNPTLAQMKHHGEQVAKQYKALSYIQNSVSEAIFTRILTCETPKEAWDMIREEFQGSDKSRQQQLVTLRRQFEVIRMKEDETIKQYVDKIIGLVNQIKILGDNDFNNKRIVEKIINTLPEKYETKLSALEVQINVSEMSLQELVNSLYSLEQRRASRQQQTTEEAFPAKGKEKAQSSSKKKSDWKKNKNKKEAGTSNNDDDKKKHPLCKHCRRPYHAEKDCWFNPNATCSKCNQKGHVEKVCKNKPQQQQQAQLAGDTELHDEQMFVATCFAGNSSRNRNEWLVDSGCTHHMVHNRELFRNLDLSFNSRVRIGNGDYLEVKGKGDIVVSTPKGNKVITDVFYVPEIDVNLISVGQLLERGYKKSDVAGIFWKFKAWIENQVGNKIKVLRSDNGTECTSDRFEEFLREAGIEHQLTATYTPQQNGVSERKNRTVMEMARRLLFEKQLPKKFWAEAVNTAVYLQNRLLTKAVEGKTPYEALFGKKPSVSHLKVFGCICYVWIPEAKRSKLDEKVEVCIFVGYSNNVKGYRAFNPKAGKVVVSRDVTFNESALLNWERNEAEVPDAVQPSYEQQQTEADLFDDENIDDQPVRGTRPLDDIYQRCSVAVLEPTCYFEASKTSEWVAAMKEELRMIEKNQTWELVDRPQNKNVIGVKWVYRTKLNPDGTTNRLKARLVVKGYAQLYGVDYTETFAPVARLDTIRLLLAIAAQKQWKIHQLDVKSAFLNGYLQEEIFVEQPEGFQVKGNEDKVYLLKKALYGLKQAPRAWYDRINTHLFQIGFCRSPHEPTLYVKQDGSKILIVSLYVDNLLVCGSDSSMVCSFKNEMEKVSEMTDLGEINYFLGMEISQSQNGIFIGQHKFSKEIMKKFHMENCKAVSTPLMSRVCFHPCSGVFAWKSKKQETIAQSTAEAEYIAAAEAVNQAIWLKRLCEDVKQGVKEPVKILVDNQSAIAIAKNPVFHSRTKHFKIKFHYVREMEHEGEISLQYCSSEEQLADILTKPLPRVRYDEEIGPLSPLAVSLAAGFSGSVAAAASHSFDTAKSRSQCTVLPKFIAMERKLLKWKIPGKRFEKLAGIHPADRNLLFRAIWLRMARSGIASFMIVGSYYLTLRAVELTWTESSTCKEALDRGGNRGGYGFNLLGACAAGHLKFISNETRSLLTALHAAINNNITIQWAK</sequence>
<dbReference type="STRING" id="210143.A0A1R3GTE9"/>
<dbReference type="GO" id="GO:0003676">
    <property type="term" value="F:nucleic acid binding"/>
    <property type="evidence" value="ECO:0007669"/>
    <property type="project" value="InterPro"/>
</dbReference>
<dbReference type="EMBL" id="AWWV01013476">
    <property type="protein sequence ID" value="OMO61385.1"/>
    <property type="molecule type" value="Genomic_DNA"/>
</dbReference>
<dbReference type="SUPFAM" id="SSF56672">
    <property type="entry name" value="DNA/RNA polymerases"/>
    <property type="match status" value="1"/>
</dbReference>
<dbReference type="GO" id="GO:0006508">
    <property type="term" value="P:proteolysis"/>
    <property type="evidence" value="ECO:0007669"/>
    <property type="project" value="UniProtKB-KW"/>
</dbReference>
<dbReference type="Gramene" id="OMO61385">
    <property type="protein sequence ID" value="OMO61385"/>
    <property type="gene ID" value="CCACVL1_23562"/>
</dbReference>
<dbReference type="PROSITE" id="PS50994">
    <property type="entry name" value="INTEGRASE"/>
    <property type="match status" value="1"/>
</dbReference>
<dbReference type="InterPro" id="IPR012337">
    <property type="entry name" value="RNaseH-like_sf"/>
</dbReference>
<comment type="caution">
    <text evidence="7">The sequence shown here is derived from an EMBL/GenBank/DDBJ whole genome shotgun (WGS) entry which is preliminary data.</text>
</comment>
<dbReference type="Proteomes" id="UP000188268">
    <property type="component" value="Unassembled WGS sequence"/>
</dbReference>
<evidence type="ECO:0000256" key="3">
    <source>
        <dbReference type="ARBA" id="ARBA00022750"/>
    </source>
</evidence>
<dbReference type="Gene3D" id="3.30.420.10">
    <property type="entry name" value="Ribonuclease H-like superfamily/Ribonuclease H"/>
    <property type="match status" value="1"/>
</dbReference>
<dbReference type="Gene3D" id="4.10.60.10">
    <property type="entry name" value="Zinc finger, CCHC-type"/>
    <property type="match status" value="1"/>
</dbReference>
<protein>
    <submittedName>
        <fullName evidence="7">Integrase, catalytic core</fullName>
    </submittedName>
</protein>
<feature type="compositionally biased region" description="Basic and acidic residues" evidence="5">
    <location>
        <begin position="217"/>
        <end position="251"/>
    </location>
</feature>
<proteinExistence type="predicted"/>
<dbReference type="InterPro" id="IPR054722">
    <property type="entry name" value="PolX-like_BBD"/>
</dbReference>
<accession>A0A1R3GTE9</accession>
<gene>
    <name evidence="7" type="ORF">CCACVL1_23562</name>
</gene>
<evidence type="ECO:0000256" key="2">
    <source>
        <dbReference type="ARBA" id="ARBA00022723"/>
    </source>
</evidence>
<dbReference type="PANTHER" id="PTHR42648">
    <property type="entry name" value="TRANSPOSASE, PUTATIVE-RELATED"/>
    <property type="match status" value="1"/>
</dbReference>
<dbReference type="InterPro" id="IPR057670">
    <property type="entry name" value="SH3_retrovirus"/>
</dbReference>
<name>A0A1R3GTE9_COCAP</name>
<keyword evidence="3" id="KW-0064">Aspartyl protease</keyword>
<evidence type="ECO:0000256" key="5">
    <source>
        <dbReference type="SAM" id="MobiDB-lite"/>
    </source>
</evidence>
<dbReference type="PANTHER" id="PTHR42648:SF18">
    <property type="entry name" value="RETROTRANSPOSON, UNCLASSIFIED-LIKE PROTEIN"/>
    <property type="match status" value="1"/>
</dbReference>
<evidence type="ECO:0000259" key="6">
    <source>
        <dbReference type="PROSITE" id="PS50994"/>
    </source>
</evidence>
<dbReference type="InterPro" id="IPR001878">
    <property type="entry name" value="Znf_CCHC"/>
</dbReference>
<dbReference type="GO" id="GO:0015074">
    <property type="term" value="P:DNA integration"/>
    <property type="evidence" value="ECO:0007669"/>
    <property type="project" value="InterPro"/>
</dbReference>
<dbReference type="Pfam" id="PF22936">
    <property type="entry name" value="Pol_BBD"/>
    <property type="match status" value="1"/>
</dbReference>
<keyword evidence="2" id="KW-0479">Metal-binding</keyword>
<dbReference type="SUPFAM" id="SSF57756">
    <property type="entry name" value="Retrovirus zinc finger-like domains"/>
    <property type="match status" value="1"/>
</dbReference>
<dbReference type="InterPro" id="IPR013103">
    <property type="entry name" value="RVT_2"/>
</dbReference>
<keyword evidence="1" id="KW-0645">Protease</keyword>
<dbReference type="InterPro" id="IPR036397">
    <property type="entry name" value="RNaseH_sf"/>
</dbReference>
<evidence type="ECO:0000313" key="7">
    <source>
        <dbReference type="EMBL" id="OMO61385.1"/>
    </source>
</evidence>
<dbReference type="Pfam" id="PF25597">
    <property type="entry name" value="SH3_retrovirus"/>
    <property type="match status" value="1"/>
</dbReference>
<dbReference type="SUPFAM" id="SSF53098">
    <property type="entry name" value="Ribonuclease H-like"/>
    <property type="match status" value="1"/>
</dbReference>
<dbReference type="Pfam" id="PF07727">
    <property type="entry name" value="RVT_2"/>
    <property type="match status" value="1"/>
</dbReference>
<dbReference type="Pfam" id="PF14223">
    <property type="entry name" value="Retrotran_gag_2"/>
    <property type="match status" value="1"/>
</dbReference>
<dbReference type="InterPro" id="IPR039537">
    <property type="entry name" value="Retrotran_Ty1/copia-like"/>
</dbReference>
<organism evidence="7 8">
    <name type="scientific">Corchorus capsularis</name>
    <name type="common">Jute</name>
    <dbReference type="NCBI Taxonomy" id="210143"/>
    <lineage>
        <taxon>Eukaryota</taxon>
        <taxon>Viridiplantae</taxon>
        <taxon>Streptophyta</taxon>
        <taxon>Embryophyta</taxon>
        <taxon>Tracheophyta</taxon>
        <taxon>Spermatophyta</taxon>
        <taxon>Magnoliopsida</taxon>
        <taxon>eudicotyledons</taxon>
        <taxon>Gunneridae</taxon>
        <taxon>Pentapetalae</taxon>
        <taxon>rosids</taxon>
        <taxon>malvids</taxon>
        <taxon>Malvales</taxon>
        <taxon>Malvaceae</taxon>
        <taxon>Grewioideae</taxon>
        <taxon>Apeibeae</taxon>
        <taxon>Corchorus</taxon>
    </lineage>
</organism>
<dbReference type="InterPro" id="IPR043502">
    <property type="entry name" value="DNA/RNA_pol_sf"/>
</dbReference>
<dbReference type="GO" id="GO:0004190">
    <property type="term" value="F:aspartic-type endopeptidase activity"/>
    <property type="evidence" value="ECO:0007669"/>
    <property type="project" value="UniProtKB-KW"/>
</dbReference>
<reference evidence="7 8" key="1">
    <citation type="submission" date="2013-09" db="EMBL/GenBank/DDBJ databases">
        <title>Corchorus capsularis genome sequencing.</title>
        <authorList>
            <person name="Alam M."/>
            <person name="Haque M.S."/>
            <person name="Islam M.S."/>
            <person name="Emdad E.M."/>
            <person name="Islam M.M."/>
            <person name="Ahmed B."/>
            <person name="Halim A."/>
            <person name="Hossen Q.M.M."/>
            <person name="Hossain M.Z."/>
            <person name="Ahmed R."/>
            <person name="Khan M.M."/>
            <person name="Islam R."/>
            <person name="Rashid M.M."/>
            <person name="Khan S.A."/>
            <person name="Rahman M.S."/>
            <person name="Alam M."/>
        </authorList>
    </citation>
    <scope>NUCLEOTIDE SEQUENCE [LARGE SCALE GENOMIC DNA]</scope>
    <source>
        <strain evidence="8">cv. CVL-1</strain>
        <tissue evidence="7">Whole seedling</tissue>
    </source>
</reference>
<dbReference type="SMART" id="SM00343">
    <property type="entry name" value="ZnF_C2HC"/>
    <property type="match status" value="2"/>
</dbReference>
<evidence type="ECO:0000256" key="4">
    <source>
        <dbReference type="ARBA" id="ARBA00022801"/>
    </source>
</evidence>
<keyword evidence="8" id="KW-1185">Reference proteome</keyword>
<dbReference type="AlphaFoldDB" id="A0A1R3GTE9"/>
<feature type="domain" description="Integrase catalytic" evidence="6">
    <location>
        <begin position="434"/>
        <end position="531"/>
    </location>
</feature>
<dbReference type="InterPro" id="IPR001584">
    <property type="entry name" value="Integrase_cat-core"/>
</dbReference>
<feature type="region of interest" description="Disordered" evidence="5">
    <location>
        <begin position="203"/>
        <end position="254"/>
    </location>
</feature>
<dbReference type="InterPro" id="IPR036875">
    <property type="entry name" value="Znf_CCHC_sf"/>
</dbReference>
<dbReference type="GO" id="GO:0008270">
    <property type="term" value="F:zinc ion binding"/>
    <property type="evidence" value="ECO:0007669"/>
    <property type="project" value="InterPro"/>
</dbReference>
<keyword evidence="4" id="KW-0378">Hydrolase</keyword>
<dbReference type="OMA" id="YDRINTH"/>
<dbReference type="CDD" id="cd09272">
    <property type="entry name" value="RNase_HI_RT_Ty1"/>
    <property type="match status" value="1"/>
</dbReference>